<dbReference type="RefSeq" id="WP_219870680.1">
    <property type="nucleotide sequence ID" value="NZ_JAHZIJ010000001.1"/>
</dbReference>
<keyword evidence="2" id="KW-1185">Reference proteome</keyword>
<gene>
    <name evidence="1" type="ORF">K0T92_01665</name>
</gene>
<name>A0ABS7D0J0_9BACL</name>
<evidence type="ECO:0000313" key="2">
    <source>
        <dbReference type="Proteomes" id="UP000812277"/>
    </source>
</evidence>
<comment type="caution">
    <text evidence="1">The sequence shown here is derived from an EMBL/GenBank/DDBJ whole genome shotgun (WGS) entry which is preliminary data.</text>
</comment>
<organism evidence="1 2">
    <name type="scientific">Paenibacillus oenotherae</name>
    <dbReference type="NCBI Taxonomy" id="1435645"/>
    <lineage>
        <taxon>Bacteria</taxon>
        <taxon>Bacillati</taxon>
        <taxon>Bacillota</taxon>
        <taxon>Bacilli</taxon>
        <taxon>Bacillales</taxon>
        <taxon>Paenibacillaceae</taxon>
        <taxon>Paenibacillus</taxon>
    </lineage>
</organism>
<reference evidence="1 2" key="1">
    <citation type="submission" date="2021-07" db="EMBL/GenBank/DDBJ databases">
        <title>Paenibacillus radiodurans sp. nov., isolated from the southeastern edge of Tengger Desert.</title>
        <authorList>
            <person name="Zhang G."/>
        </authorList>
    </citation>
    <scope>NUCLEOTIDE SEQUENCE [LARGE SCALE GENOMIC DNA]</scope>
    <source>
        <strain evidence="1 2">DT7-4</strain>
    </source>
</reference>
<dbReference type="Proteomes" id="UP000812277">
    <property type="component" value="Unassembled WGS sequence"/>
</dbReference>
<evidence type="ECO:0000313" key="1">
    <source>
        <dbReference type="EMBL" id="MBW7473449.1"/>
    </source>
</evidence>
<proteinExistence type="predicted"/>
<sequence length="192" mass="21465">MSVWRRILLASAVTAAITVSLSVLPHMKGRDAAVDSDLAVFRSAPLIRLSSDNLVDHMLGLQLQLKIIKVDWKQAVLSVDLSVDAARDNSRVWAGDMQRLLHLAFMRTSNVNRVLIRYMETIDTLQGSAHAEDERASRSADLRMLAAADARRSDQWLAEGVMGLNDENPFTDPLWRGRLRLLFSDIGSSRLQ</sequence>
<protein>
    <submittedName>
        <fullName evidence="1">Uncharacterized protein</fullName>
    </submittedName>
</protein>
<dbReference type="EMBL" id="JAHZIJ010000001">
    <property type="protein sequence ID" value="MBW7473449.1"/>
    <property type="molecule type" value="Genomic_DNA"/>
</dbReference>
<accession>A0ABS7D0J0</accession>